<comment type="similarity">
    <text evidence="1">Belongs to the AfsR/DnrI/RedD regulatory family.</text>
</comment>
<feature type="region of interest" description="Disordered" evidence="6">
    <location>
        <begin position="372"/>
        <end position="431"/>
    </location>
</feature>
<protein>
    <submittedName>
        <fullName evidence="8">Winged helix-turn-helix domain-containing protein</fullName>
    </submittedName>
</protein>
<evidence type="ECO:0000256" key="1">
    <source>
        <dbReference type="ARBA" id="ARBA00005820"/>
    </source>
</evidence>
<dbReference type="SUPFAM" id="SSF48452">
    <property type="entry name" value="TPR-like"/>
    <property type="match status" value="1"/>
</dbReference>
<evidence type="ECO:0000259" key="7">
    <source>
        <dbReference type="PROSITE" id="PS51755"/>
    </source>
</evidence>
<dbReference type="SUPFAM" id="SSF52540">
    <property type="entry name" value="P-loop containing nucleoside triphosphate hydrolases"/>
    <property type="match status" value="1"/>
</dbReference>
<dbReference type="Proteomes" id="UP001197247">
    <property type="component" value="Unassembled WGS sequence"/>
</dbReference>
<dbReference type="SMART" id="SM00862">
    <property type="entry name" value="Trans_reg_C"/>
    <property type="match status" value="1"/>
</dbReference>
<dbReference type="InterPro" id="IPR051677">
    <property type="entry name" value="AfsR-DnrI-RedD_regulator"/>
</dbReference>
<dbReference type="EMBL" id="JAHBAY010000015">
    <property type="protein sequence ID" value="MBT0773032.1"/>
    <property type="molecule type" value="Genomic_DNA"/>
</dbReference>
<evidence type="ECO:0000256" key="6">
    <source>
        <dbReference type="SAM" id="MobiDB-lite"/>
    </source>
</evidence>
<proteinExistence type="inferred from homology"/>
<accession>A0ABS5TPJ8</accession>
<organism evidence="8 9">
    <name type="scientific">Kineosporia corallincola</name>
    <dbReference type="NCBI Taxonomy" id="2835133"/>
    <lineage>
        <taxon>Bacteria</taxon>
        <taxon>Bacillati</taxon>
        <taxon>Actinomycetota</taxon>
        <taxon>Actinomycetes</taxon>
        <taxon>Kineosporiales</taxon>
        <taxon>Kineosporiaceae</taxon>
        <taxon>Kineosporia</taxon>
    </lineage>
</organism>
<keyword evidence="2" id="KW-0805">Transcription regulation</keyword>
<dbReference type="PRINTS" id="PR00364">
    <property type="entry name" value="DISEASERSIST"/>
</dbReference>
<dbReference type="InterPro" id="IPR001867">
    <property type="entry name" value="OmpR/PhoB-type_DNA-bd"/>
</dbReference>
<dbReference type="Gene3D" id="1.10.10.10">
    <property type="entry name" value="Winged helix-like DNA-binding domain superfamily/Winged helix DNA-binding domain"/>
    <property type="match status" value="1"/>
</dbReference>
<evidence type="ECO:0000313" key="8">
    <source>
        <dbReference type="EMBL" id="MBT0773032.1"/>
    </source>
</evidence>
<evidence type="ECO:0000256" key="2">
    <source>
        <dbReference type="ARBA" id="ARBA00023015"/>
    </source>
</evidence>
<dbReference type="SMART" id="SM01043">
    <property type="entry name" value="BTAD"/>
    <property type="match status" value="1"/>
</dbReference>
<dbReference type="SUPFAM" id="SSF46894">
    <property type="entry name" value="C-terminal effector domain of the bipartite response regulators"/>
    <property type="match status" value="1"/>
</dbReference>
<evidence type="ECO:0000313" key="9">
    <source>
        <dbReference type="Proteomes" id="UP001197247"/>
    </source>
</evidence>
<gene>
    <name evidence="8" type="ORF">KIH74_29080</name>
</gene>
<dbReference type="InterPro" id="IPR005158">
    <property type="entry name" value="BTAD"/>
</dbReference>
<reference evidence="8 9" key="1">
    <citation type="submission" date="2021-05" db="EMBL/GenBank/DDBJ databases">
        <title>Kineosporia and Streptomyces sp. nov. two new marine actinobacteria isolated from Coral.</title>
        <authorList>
            <person name="Buangrab K."/>
            <person name="Sutthacheep M."/>
            <person name="Yeemin T."/>
            <person name="Harunari E."/>
            <person name="Igarashi Y."/>
            <person name="Kanchanasin P."/>
            <person name="Tanasupawat S."/>
            <person name="Phongsopitanun W."/>
        </authorList>
    </citation>
    <scope>NUCLEOTIDE SEQUENCE [LARGE SCALE GENOMIC DNA]</scope>
    <source>
        <strain evidence="8 9">J2-2</strain>
    </source>
</reference>
<name>A0ABS5TPJ8_9ACTN</name>
<dbReference type="Pfam" id="PF00486">
    <property type="entry name" value="Trans_reg_C"/>
    <property type="match status" value="1"/>
</dbReference>
<dbReference type="Gene3D" id="1.25.40.10">
    <property type="entry name" value="Tetratricopeptide repeat domain"/>
    <property type="match status" value="1"/>
</dbReference>
<feature type="domain" description="OmpR/PhoB-type" evidence="7">
    <location>
        <begin position="3"/>
        <end position="103"/>
    </location>
</feature>
<dbReference type="InterPro" id="IPR011990">
    <property type="entry name" value="TPR-like_helical_dom_sf"/>
</dbReference>
<dbReference type="PROSITE" id="PS51755">
    <property type="entry name" value="OMPR_PHOB"/>
    <property type="match status" value="1"/>
</dbReference>
<dbReference type="InterPro" id="IPR036388">
    <property type="entry name" value="WH-like_DNA-bd_sf"/>
</dbReference>
<keyword evidence="4" id="KW-0804">Transcription</keyword>
<dbReference type="InterPro" id="IPR016032">
    <property type="entry name" value="Sig_transdc_resp-reg_C-effctor"/>
</dbReference>
<evidence type="ECO:0000256" key="3">
    <source>
        <dbReference type="ARBA" id="ARBA00023125"/>
    </source>
</evidence>
<keyword evidence="3 5" id="KW-0238">DNA-binding</keyword>
<sequence length="1298" mass="133158">MARASRSDSGDRIRVLGPVEIVRAGRPVSAGSPRQRALLALLALSVGVAVPPSRLVDLLWGDSPPPSASNTVQVYVSRLRRLLAAPGELPPLRTVSGMYLLDLPPEAIDSRRFEEASESGRSRLAAGDPVGAAHELRSALQLWRGAGLPDLTGVPGAAASVARLQSLRLSTLADRIDAESLLGRHSRLIPELQDLVRRHPLHERFIGQLMTSLYWEGRQAEALAVYATAADRLGDELGIDPGPVLRDLHGRLLRQELGPIGSVPWRETDSESTVSAGSGPGPVARLARASLLSQGSDSALLETEFGSKGGPGGAPGRIPGQRSGTVPIHRGGGPSFAEGSWSAAQVGPVSEGFGQAAVFRRARREIPGAVGAGLLSGADRGTPDGSGPRGAGESALAVAPPHPRSAPEAFRPGVPNGLPPEPPGRQHDGPGTSWGVPAVPGCSVHGDDMPDLGLVPSIGTKRTAFGAAFGTGTVGRGGELETALELLRDPDVRLVTFVGPGGAGKTRLAAQVVARRMAERGRHPDSGQAGTGSAPRVLVIPLSGTDGGTTLAARLRRVLGVAPDTPAEPPLLTVCRALAATPCLLVLDDLDADAHADASSGSGRAGADGLGGMRQSCENAGGTDELAGAVATVTELLTRVGGLRVLATSRRPLGVAGERVIGLGPLHLPWAWSGAADVETVRAAEAVRLFRERARAVLPAFEVTGQNAGPVSGLCRTLDGLPLALELAAARTRSRTPDGIADDLAAQAAAAQANPGGVPGAMSGVAPGAMPGAVLGAVLDWTTGLLDETERLVLSQLSVFVGGATLDAAERVCGPVPGPGQVIDVIGRLADKNLLLIDETGRLGMLSPVREHARRLLAADPEAEAACADRHAAYFAETADALPPMTDRWFDPAGNPAGAASAGRPSGSHHRAIEFDNLHAAAAHAETRDGEVFSRLTVALLDHGPGTGRWELGDAPAWLARAQVARPTARTGARLLLAAGGLALFGGSPARAAEILGRVPAGATTGEAGAVTAIRVALMRAVVARTQGHAQRALTELEPAVEGLRGVRGLPDVLWHAVVNAHADVLDDLGRTAQAIGYWQRSRHRAAAGGDPARLASPLAMLALAAQDRGEERLARVLIGQACAAAGGGGPAIRAGVAVAEGVIELRHGDPYRAVDPLRSALRETHRGGLFFMLPRIVALLGAAHRPHDPERAAALLAASSAWCAQRGIVIGGHRERGLIERAETGLTGVHPNTGADTGVNPIADVGAGRPGDAVRRAAARGAAVPFGSLAGVCRLDPAQAPGPKLIDLTGDVPRILS</sequence>
<comment type="caution">
    <text evidence="8">The sequence shown here is derived from an EMBL/GenBank/DDBJ whole genome shotgun (WGS) entry which is preliminary data.</text>
</comment>
<dbReference type="Pfam" id="PF03704">
    <property type="entry name" value="BTAD"/>
    <property type="match status" value="1"/>
</dbReference>
<evidence type="ECO:0000256" key="5">
    <source>
        <dbReference type="PROSITE-ProRule" id="PRU01091"/>
    </source>
</evidence>
<feature type="DNA-binding region" description="OmpR/PhoB-type" evidence="5">
    <location>
        <begin position="3"/>
        <end position="103"/>
    </location>
</feature>
<dbReference type="PANTHER" id="PTHR35807:SF1">
    <property type="entry name" value="TRANSCRIPTIONAL REGULATOR REDD"/>
    <property type="match status" value="1"/>
</dbReference>
<dbReference type="InterPro" id="IPR027417">
    <property type="entry name" value="P-loop_NTPase"/>
</dbReference>
<dbReference type="Gene3D" id="3.40.50.300">
    <property type="entry name" value="P-loop containing nucleotide triphosphate hydrolases"/>
    <property type="match status" value="1"/>
</dbReference>
<dbReference type="PANTHER" id="PTHR35807">
    <property type="entry name" value="TRANSCRIPTIONAL REGULATOR REDD-RELATED"/>
    <property type="match status" value="1"/>
</dbReference>
<keyword evidence="9" id="KW-1185">Reference proteome</keyword>
<dbReference type="CDD" id="cd15831">
    <property type="entry name" value="BTAD"/>
    <property type="match status" value="1"/>
</dbReference>
<evidence type="ECO:0000256" key="4">
    <source>
        <dbReference type="ARBA" id="ARBA00023163"/>
    </source>
</evidence>